<organism evidence="1 2">
    <name type="scientific">Bugula neritina</name>
    <name type="common">Brown bryozoan</name>
    <name type="synonym">Sertularia neritina</name>
    <dbReference type="NCBI Taxonomy" id="10212"/>
    <lineage>
        <taxon>Eukaryota</taxon>
        <taxon>Metazoa</taxon>
        <taxon>Spiralia</taxon>
        <taxon>Lophotrochozoa</taxon>
        <taxon>Bryozoa</taxon>
        <taxon>Gymnolaemata</taxon>
        <taxon>Cheilostomatida</taxon>
        <taxon>Flustrina</taxon>
        <taxon>Buguloidea</taxon>
        <taxon>Bugulidae</taxon>
        <taxon>Bugula</taxon>
    </lineage>
</organism>
<dbReference type="AlphaFoldDB" id="A0A7J7KH42"/>
<dbReference type="EMBL" id="VXIV02000554">
    <property type="protein sequence ID" value="KAF6037543.1"/>
    <property type="molecule type" value="Genomic_DNA"/>
</dbReference>
<proteinExistence type="predicted"/>
<evidence type="ECO:0000313" key="2">
    <source>
        <dbReference type="Proteomes" id="UP000593567"/>
    </source>
</evidence>
<keyword evidence="2" id="KW-1185">Reference proteome</keyword>
<evidence type="ECO:0000313" key="1">
    <source>
        <dbReference type="EMBL" id="KAF6037543.1"/>
    </source>
</evidence>
<dbReference type="Gene3D" id="3.30.160.60">
    <property type="entry name" value="Classic Zinc Finger"/>
    <property type="match status" value="1"/>
</dbReference>
<protein>
    <recommendedName>
        <fullName evidence="3">B box-type domain-containing protein</fullName>
    </recommendedName>
</protein>
<evidence type="ECO:0008006" key="3">
    <source>
        <dbReference type="Google" id="ProtNLM"/>
    </source>
</evidence>
<dbReference type="Proteomes" id="UP000593567">
    <property type="component" value="Unassembled WGS sequence"/>
</dbReference>
<name>A0A7J7KH42_BUGNE</name>
<accession>A0A7J7KH42</accession>
<gene>
    <name evidence="1" type="ORF">EB796_004159</name>
</gene>
<sequence length="169" mass="18848">MPALISTTAFREVFDLKINSLPSSTTREDSALCCDTCIRKEEPNQLAVVYCKTCTAKFCAKHKESHDDLMGVHPMINMTEYKTQTIKLEPRLCSEHTTLPYSLGCRSCLIVACTKCVGALDNCTTGIVQLCPMKKTNATILSFILRAKVTSVRNFKHRKNQIASPPRCN</sequence>
<reference evidence="1" key="1">
    <citation type="submission" date="2020-06" db="EMBL/GenBank/DDBJ databases">
        <title>Draft genome of Bugula neritina, a colonial animal packing powerful symbionts and potential medicines.</title>
        <authorList>
            <person name="Rayko M."/>
        </authorList>
    </citation>
    <scope>NUCLEOTIDE SEQUENCE [LARGE SCALE GENOMIC DNA]</scope>
    <source>
        <strain evidence="1">Kwan_BN1</strain>
    </source>
</reference>
<comment type="caution">
    <text evidence="1">The sequence shown here is derived from an EMBL/GenBank/DDBJ whole genome shotgun (WGS) entry which is preliminary data.</text>
</comment>